<sequence length="175" mass="18952">MQLRIPGPPDPSRSRRPVLRSPHRHTVAAAPRANSSAPSSPMAAAEVLALNSKLLDAIAGGDYETYATLCDPSLTCFEPEAVGHLIEGLDFHKFYFTMPSAGDASKPPAHVLNTMASPHVRVIGDCCAVVSYVRLTQKMVAGAPVTVQAEETRVWEKKDGGRWIHVHVHRSLVPK</sequence>
<feature type="domain" description="Calcium/calmodulin-dependent protein kinase II association-domain" evidence="2">
    <location>
        <begin position="44"/>
        <end position="173"/>
    </location>
</feature>
<dbReference type="InterPro" id="IPR013543">
    <property type="entry name" value="Ca/CaM-dep_prot_kinase-assoc"/>
</dbReference>
<dbReference type="InterPro" id="IPR032710">
    <property type="entry name" value="NTF2-like_dom_sf"/>
</dbReference>
<organism evidence="3 4">
    <name type="scientific">Tetrabaena socialis</name>
    <dbReference type="NCBI Taxonomy" id="47790"/>
    <lineage>
        <taxon>Eukaryota</taxon>
        <taxon>Viridiplantae</taxon>
        <taxon>Chlorophyta</taxon>
        <taxon>core chlorophytes</taxon>
        <taxon>Chlorophyceae</taxon>
        <taxon>CS clade</taxon>
        <taxon>Chlamydomonadales</taxon>
        <taxon>Tetrabaenaceae</taxon>
        <taxon>Tetrabaena</taxon>
    </lineage>
</organism>
<dbReference type="AlphaFoldDB" id="A0A2J8A7E4"/>
<name>A0A2J8A7E4_9CHLO</name>
<keyword evidence="3" id="KW-0418">Kinase</keyword>
<feature type="region of interest" description="Disordered" evidence="1">
    <location>
        <begin position="1"/>
        <end position="39"/>
    </location>
</feature>
<dbReference type="GO" id="GO:0005516">
    <property type="term" value="F:calmodulin binding"/>
    <property type="evidence" value="ECO:0007669"/>
    <property type="project" value="InterPro"/>
</dbReference>
<dbReference type="SUPFAM" id="SSF54427">
    <property type="entry name" value="NTF2-like"/>
    <property type="match status" value="1"/>
</dbReference>
<keyword evidence="4" id="KW-1185">Reference proteome</keyword>
<accession>A0A2J8A7E4</accession>
<protein>
    <submittedName>
        <fullName evidence="3">Calcium/calmodulin-dependent protein kinase type II subunit delta</fullName>
    </submittedName>
</protein>
<proteinExistence type="predicted"/>
<dbReference type="Gene3D" id="3.10.450.50">
    <property type="match status" value="1"/>
</dbReference>
<reference evidence="3 4" key="1">
    <citation type="journal article" date="2017" name="Mol. Biol. Evol.">
        <title>The 4-celled Tetrabaena socialis nuclear genome reveals the essential components for genetic control of cell number at the origin of multicellularity in the volvocine lineage.</title>
        <authorList>
            <person name="Featherston J."/>
            <person name="Arakaki Y."/>
            <person name="Hanschen E.R."/>
            <person name="Ferris P.J."/>
            <person name="Michod R.E."/>
            <person name="Olson B.J.S.C."/>
            <person name="Nozaki H."/>
            <person name="Durand P.M."/>
        </authorList>
    </citation>
    <scope>NUCLEOTIDE SEQUENCE [LARGE SCALE GENOMIC DNA]</scope>
    <source>
        <strain evidence="3 4">NIES-571</strain>
    </source>
</reference>
<feature type="compositionally biased region" description="Basic residues" evidence="1">
    <location>
        <begin position="14"/>
        <end position="26"/>
    </location>
</feature>
<keyword evidence="3" id="KW-0808">Transferase</keyword>
<dbReference type="EMBL" id="PGGS01000130">
    <property type="protein sequence ID" value="PNH08438.1"/>
    <property type="molecule type" value="Genomic_DNA"/>
</dbReference>
<comment type="caution">
    <text evidence="3">The sequence shown here is derived from an EMBL/GenBank/DDBJ whole genome shotgun (WGS) entry which is preliminary data.</text>
</comment>
<evidence type="ECO:0000259" key="2">
    <source>
        <dbReference type="Pfam" id="PF08332"/>
    </source>
</evidence>
<dbReference type="Pfam" id="PF08332">
    <property type="entry name" value="CaMKII_AD"/>
    <property type="match status" value="1"/>
</dbReference>
<evidence type="ECO:0000313" key="4">
    <source>
        <dbReference type="Proteomes" id="UP000236333"/>
    </source>
</evidence>
<dbReference type="GO" id="GO:0004683">
    <property type="term" value="F:calcium/calmodulin-dependent protein kinase activity"/>
    <property type="evidence" value="ECO:0007669"/>
    <property type="project" value="InterPro"/>
</dbReference>
<dbReference type="Proteomes" id="UP000236333">
    <property type="component" value="Unassembled WGS sequence"/>
</dbReference>
<gene>
    <name evidence="3" type="ORF">TSOC_005004</name>
</gene>
<dbReference type="OrthoDB" id="442176at2759"/>
<feature type="compositionally biased region" description="Low complexity" evidence="1">
    <location>
        <begin position="28"/>
        <end position="39"/>
    </location>
</feature>
<evidence type="ECO:0000256" key="1">
    <source>
        <dbReference type="SAM" id="MobiDB-lite"/>
    </source>
</evidence>
<evidence type="ECO:0000313" key="3">
    <source>
        <dbReference type="EMBL" id="PNH08438.1"/>
    </source>
</evidence>
<feature type="compositionally biased region" description="Pro residues" evidence="1">
    <location>
        <begin position="1"/>
        <end position="11"/>
    </location>
</feature>